<dbReference type="Pfam" id="PF01969">
    <property type="entry name" value="Ni_insertion"/>
    <property type="match status" value="1"/>
</dbReference>
<keyword evidence="4" id="KW-1185">Reference proteome</keyword>
<dbReference type="NCBIfam" id="TIGR00299">
    <property type="entry name" value="nickel pincer cofactor biosynthesis protein LarC"/>
    <property type="match status" value="1"/>
</dbReference>
<dbReference type="InterPro" id="IPR002822">
    <property type="entry name" value="Ni_insertion"/>
</dbReference>
<dbReference type="EMBL" id="CP060713">
    <property type="protein sequence ID" value="QNN54520.1"/>
    <property type="molecule type" value="Genomic_DNA"/>
</dbReference>
<evidence type="ECO:0000313" key="4">
    <source>
        <dbReference type="Proteomes" id="UP000515947"/>
    </source>
</evidence>
<organism evidence="3 4">
    <name type="scientific">Nocardioides mesophilus</name>
    <dbReference type="NCBI Taxonomy" id="433659"/>
    <lineage>
        <taxon>Bacteria</taxon>
        <taxon>Bacillati</taxon>
        <taxon>Actinomycetota</taxon>
        <taxon>Actinomycetes</taxon>
        <taxon>Propionibacteriales</taxon>
        <taxon>Nocardioidaceae</taxon>
        <taxon>Nocardioides</taxon>
    </lineage>
</organism>
<name>A0A7G9RFZ5_9ACTN</name>
<gene>
    <name evidence="2 3" type="primary">larC</name>
    <name evidence="3" type="ORF">H9L09_09535</name>
</gene>
<evidence type="ECO:0000256" key="2">
    <source>
        <dbReference type="HAMAP-Rule" id="MF_01074"/>
    </source>
</evidence>
<evidence type="ECO:0000256" key="1">
    <source>
        <dbReference type="ARBA" id="ARBA00022596"/>
    </source>
</evidence>
<accession>A0A7G9RFZ5</accession>
<dbReference type="AlphaFoldDB" id="A0A7G9RFZ5"/>
<comment type="catalytic activity">
    <reaction evidence="2">
        <text>Ni(II)-pyridinium-3,5-bisthiocarboxylate mononucleotide = pyridinium-3,5-bisthiocarboxylate mononucleotide + Ni(2+)</text>
        <dbReference type="Rhea" id="RHEA:54784"/>
        <dbReference type="ChEBI" id="CHEBI:49786"/>
        <dbReference type="ChEBI" id="CHEBI:137372"/>
        <dbReference type="ChEBI" id="CHEBI:137373"/>
        <dbReference type="EC" id="4.99.1.12"/>
    </reaction>
</comment>
<keyword evidence="1 2" id="KW-0533">Nickel</keyword>
<dbReference type="Proteomes" id="UP000515947">
    <property type="component" value="Chromosome"/>
</dbReference>
<keyword evidence="2" id="KW-0456">Lyase</keyword>
<dbReference type="PANTHER" id="PTHR36566">
    <property type="entry name" value="NICKEL INSERTION PROTEIN-RELATED"/>
    <property type="match status" value="1"/>
</dbReference>
<evidence type="ECO:0000313" key="3">
    <source>
        <dbReference type="EMBL" id="QNN54520.1"/>
    </source>
</evidence>
<dbReference type="EC" id="4.99.1.12" evidence="2"/>
<dbReference type="Gene3D" id="3.10.20.300">
    <property type="entry name" value="mk0293 like domain"/>
    <property type="match status" value="1"/>
</dbReference>
<proteinExistence type="inferred from homology"/>
<dbReference type="KEGG" id="nmes:H9L09_09535"/>
<comment type="function">
    <text evidence="2">Involved in the biosynthesis of a nickel-pincer cofactor ((SCS)Ni(II) pincer complex). Binds Ni(2+), and functions in nickel delivery to pyridinium-3,5-bisthiocarboxylic acid mononucleotide (P2TMN), to form the mature cofactor. Is thus probably required for the activation of nickel-pincer cofactor-dependent enzymes.</text>
</comment>
<dbReference type="Gene3D" id="3.30.70.1380">
    <property type="entry name" value="Transcriptional regulatory protein pf0864 domain like"/>
    <property type="match status" value="1"/>
</dbReference>
<dbReference type="GO" id="GO:0016151">
    <property type="term" value="F:nickel cation binding"/>
    <property type="evidence" value="ECO:0007669"/>
    <property type="project" value="UniProtKB-UniRule"/>
</dbReference>
<sequence>MIGWVDASSGASGDMLLGALVGAGVPLEVLSAAVTAVAPEAVGLRTETVVRGALAATRCHVDVADSHTHRTWRDVAALLAAAPLADEVRDSAHATFERLAVAEAAVHGTTPEEVHFHEVGALDAIADVVGVCAGLHHLGLSALVVSPVAVGSGRVRGAHGDLPVPPPAVVELLRGAPSYAGPAGAPQMELCTPTGAALLVSHATSFGAQPMMAVATVGVGAGGRDPEGHANVVRLLVGEPVGSVPAAAGPGGSGGAVVLETNVDDLDPRLWPDVIAALLEAGASDAWLTPILMKKGRPAHTLHVLAAPDRVDAARAAVFRQTSTIGVREVPVGKTALDRETRTVAVAGHQITVKLALLDGRVVNAQPEYVDVAHVAARTHRPIKDVLAEAVAATQELL</sequence>
<dbReference type="HAMAP" id="MF_01074">
    <property type="entry name" value="LarC"/>
    <property type="match status" value="1"/>
</dbReference>
<dbReference type="PANTHER" id="PTHR36566:SF1">
    <property type="entry name" value="PYRIDINIUM-3,5-BISTHIOCARBOXYLIC ACID MONONUCLEOTIDE NICKEL INSERTION PROTEIN"/>
    <property type="match status" value="1"/>
</dbReference>
<reference evidence="3 4" key="1">
    <citation type="submission" date="2020-08" db="EMBL/GenBank/DDBJ databases">
        <title>Genome sequence of Nocardioides mesophilus KACC 16243T.</title>
        <authorList>
            <person name="Hyun D.-W."/>
            <person name="Bae J.-W."/>
        </authorList>
    </citation>
    <scope>NUCLEOTIDE SEQUENCE [LARGE SCALE GENOMIC DNA]</scope>
    <source>
        <strain evidence="3 4">KACC 16243</strain>
    </source>
</reference>
<dbReference type="GO" id="GO:0016829">
    <property type="term" value="F:lyase activity"/>
    <property type="evidence" value="ECO:0007669"/>
    <property type="project" value="UniProtKB-UniRule"/>
</dbReference>
<protein>
    <recommendedName>
        <fullName evidence="2">Pyridinium-3,5-bisthiocarboxylic acid mononucleotide nickel insertion protein</fullName>
        <shortName evidence="2">P2TMN nickel insertion protein</shortName>
        <ecNumber evidence="2">4.99.1.12</ecNumber>
    </recommendedName>
    <alternativeName>
        <fullName evidence="2">Nickel-pincer cofactor biosynthesis protein LarC</fullName>
    </alternativeName>
</protein>
<comment type="similarity">
    <text evidence="2">Belongs to the LarC family.</text>
</comment>
<dbReference type="GO" id="GO:0051604">
    <property type="term" value="P:protein maturation"/>
    <property type="evidence" value="ECO:0007669"/>
    <property type="project" value="UniProtKB-UniRule"/>
</dbReference>